<keyword evidence="11" id="KW-1185">Reference proteome</keyword>
<dbReference type="KEGG" id="loc:102683583"/>
<dbReference type="Pfam" id="PF16184">
    <property type="entry name" value="Cadherin_3"/>
    <property type="match status" value="13"/>
</dbReference>
<dbReference type="EMBL" id="AHAT01005092">
    <property type="status" value="NOT_ANNOTATED_CDS"/>
    <property type="molecule type" value="Genomic_DNA"/>
</dbReference>
<protein>
    <submittedName>
        <fullName evidence="10">Chondroitin sulfate proteoglycan 4</fullName>
    </submittedName>
</protein>
<dbReference type="Gene3D" id="2.60.120.200">
    <property type="match status" value="2"/>
</dbReference>
<evidence type="ECO:0000313" key="10">
    <source>
        <dbReference type="Ensembl" id="ENSLOCP00000017548.1"/>
    </source>
</evidence>
<keyword evidence="7" id="KW-1133">Transmembrane helix</keyword>
<dbReference type="Proteomes" id="UP000018468">
    <property type="component" value="Linkage group LG3"/>
</dbReference>
<dbReference type="InterPro" id="IPR013320">
    <property type="entry name" value="ConA-like_dom_sf"/>
</dbReference>
<evidence type="ECO:0000256" key="7">
    <source>
        <dbReference type="SAM" id="Phobius"/>
    </source>
</evidence>
<dbReference type="HOGENOM" id="CLU_000473_1_0_1"/>
<dbReference type="eggNOG" id="KOG3597">
    <property type="taxonomic scope" value="Eukaryota"/>
</dbReference>
<feature type="repeat" description="CSPG" evidence="5">
    <location>
        <begin position="425"/>
        <end position="519"/>
    </location>
</feature>
<feature type="repeat" description="CSPG" evidence="5">
    <location>
        <begin position="1121"/>
        <end position="1212"/>
    </location>
</feature>
<evidence type="ECO:0000313" key="11">
    <source>
        <dbReference type="Proteomes" id="UP000018468"/>
    </source>
</evidence>
<dbReference type="FunCoup" id="W5NA89">
    <property type="interactions" value="318"/>
</dbReference>
<evidence type="ECO:0000256" key="1">
    <source>
        <dbReference type="ARBA" id="ARBA00022729"/>
    </source>
</evidence>
<feature type="repeat" description="CSPG" evidence="5">
    <location>
        <begin position="1234"/>
        <end position="1336"/>
    </location>
</feature>
<feature type="domain" description="Laminin G" evidence="9">
    <location>
        <begin position="18"/>
        <end position="193"/>
    </location>
</feature>
<dbReference type="PROSITE" id="PS50025">
    <property type="entry name" value="LAM_G_DOMAIN"/>
    <property type="match status" value="2"/>
</dbReference>
<dbReference type="InParanoid" id="W5NA89"/>
<feature type="repeat" description="CSPG" evidence="5">
    <location>
        <begin position="887"/>
        <end position="981"/>
    </location>
</feature>
<dbReference type="PANTHER" id="PTHR45739:SF13">
    <property type="entry name" value="CHONDROITIN SULFATE PROTEOGLYCAN 4"/>
    <property type="match status" value="1"/>
</dbReference>
<name>W5NA89_LEPOC</name>
<dbReference type="Pfam" id="PF02210">
    <property type="entry name" value="Laminin_G_2"/>
    <property type="match status" value="2"/>
</dbReference>
<accession>W5NA89</accession>
<dbReference type="PROSITE" id="PS51854">
    <property type="entry name" value="CSPG"/>
    <property type="match status" value="11"/>
</dbReference>
<keyword evidence="3" id="KW-0325">Glycoprotein</keyword>
<feature type="transmembrane region" description="Helical" evidence="7">
    <location>
        <begin position="2202"/>
        <end position="2227"/>
    </location>
</feature>
<dbReference type="CTD" id="1464"/>
<comment type="caution">
    <text evidence="4">Lacks conserved residue(s) required for the propagation of feature annotation.</text>
</comment>
<dbReference type="PANTHER" id="PTHR45739">
    <property type="entry name" value="MATRIX PROTEIN, PUTATIVE-RELATED"/>
    <property type="match status" value="1"/>
</dbReference>
<evidence type="ECO:0000256" key="6">
    <source>
        <dbReference type="SAM" id="MobiDB-lite"/>
    </source>
</evidence>
<feature type="compositionally biased region" description="Polar residues" evidence="6">
    <location>
        <begin position="2264"/>
        <end position="2282"/>
    </location>
</feature>
<reference evidence="10" key="3">
    <citation type="submission" date="2025-09" db="UniProtKB">
        <authorList>
            <consortium name="Ensembl"/>
        </authorList>
    </citation>
    <scope>IDENTIFICATION</scope>
</reference>
<proteinExistence type="predicted"/>
<dbReference type="OrthoDB" id="9026019at2759"/>
<dbReference type="CDD" id="cd00110">
    <property type="entry name" value="LamG"/>
    <property type="match status" value="2"/>
</dbReference>
<dbReference type="OMA" id="PWPQGTT"/>
<feature type="repeat" description="CSPG" evidence="5">
    <location>
        <begin position="1571"/>
        <end position="1667"/>
    </location>
</feature>
<keyword evidence="1 8" id="KW-0732">Signal</keyword>
<evidence type="ECO:0000256" key="5">
    <source>
        <dbReference type="PROSITE-ProRule" id="PRU01201"/>
    </source>
</evidence>
<feature type="repeat" description="CSPG" evidence="5">
    <location>
        <begin position="1013"/>
        <end position="1105"/>
    </location>
</feature>
<dbReference type="SMART" id="SM00282">
    <property type="entry name" value="LamG"/>
    <property type="match status" value="2"/>
</dbReference>
<evidence type="ECO:0000256" key="2">
    <source>
        <dbReference type="ARBA" id="ARBA00022737"/>
    </source>
</evidence>
<feature type="repeat" description="CSPG" evidence="5">
    <location>
        <begin position="1692"/>
        <end position="1791"/>
    </location>
</feature>
<organism evidence="10 11">
    <name type="scientific">Lepisosteus oculatus</name>
    <name type="common">Spotted gar</name>
    <dbReference type="NCBI Taxonomy" id="7918"/>
    <lineage>
        <taxon>Eukaryota</taxon>
        <taxon>Metazoa</taxon>
        <taxon>Chordata</taxon>
        <taxon>Craniata</taxon>
        <taxon>Vertebrata</taxon>
        <taxon>Euteleostomi</taxon>
        <taxon>Actinopterygii</taxon>
        <taxon>Neopterygii</taxon>
        <taxon>Holostei</taxon>
        <taxon>Semionotiformes</taxon>
        <taxon>Lepisosteidae</taxon>
        <taxon>Lepisosteus</taxon>
    </lineage>
</organism>
<dbReference type="InterPro" id="IPR039005">
    <property type="entry name" value="CSPG_rpt"/>
</dbReference>
<feature type="region of interest" description="Disordered" evidence="6">
    <location>
        <begin position="2256"/>
        <end position="2291"/>
    </location>
</feature>
<evidence type="ECO:0000259" key="9">
    <source>
        <dbReference type="PROSITE" id="PS50025"/>
    </source>
</evidence>
<keyword evidence="7" id="KW-0472">Membrane</keyword>
<dbReference type="InterPro" id="IPR051561">
    <property type="entry name" value="FRAS1_ECM"/>
</dbReference>
<dbReference type="Bgee" id="ENSLOCG00000014254">
    <property type="expression patterns" value="Expressed in zone of skin and 5 other cell types or tissues"/>
</dbReference>
<dbReference type="STRING" id="7918.ENSLOCP00000017548"/>
<dbReference type="InterPro" id="IPR001791">
    <property type="entry name" value="Laminin_G"/>
</dbReference>
<dbReference type="GeneID" id="102683583"/>
<keyword evidence="7" id="KW-0812">Transmembrane</keyword>
<feature type="repeat" description="CSPG" evidence="5">
    <location>
        <begin position="1350"/>
        <end position="1440"/>
    </location>
</feature>
<feature type="repeat" description="CSPG" evidence="5">
    <location>
        <begin position="547"/>
        <end position="640"/>
    </location>
</feature>
<feature type="repeat" description="CSPG" evidence="5">
    <location>
        <begin position="1827"/>
        <end position="1918"/>
    </location>
</feature>
<evidence type="ECO:0000256" key="8">
    <source>
        <dbReference type="SAM" id="SignalP"/>
    </source>
</evidence>
<feature type="repeat" description="CSPG" evidence="5">
    <location>
        <begin position="1464"/>
        <end position="1554"/>
    </location>
</feature>
<feature type="signal peptide" evidence="8">
    <location>
        <begin position="1"/>
        <end position="23"/>
    </location>
</feature>
<feature type="chain" id="PRO_5004867476" evidence="8">
    <location>
        <begin position="24"/>
        <end position="2307"/>
    </location>
</feature>
<dbReference type="GeneTree" id="ENSGT00940000154091"/>
<feature type="domain" description="Laminin G" evidence="9">
    <location>
        <begin position="194"/>
        <end position="382"/>
    </location>
</feature>
<reference evidence="11" key="1">
    <citation type="submission" date="2011-12" db="EMBL/GenBank/DDBJ databases">
        <title>The Draft Genome of Lepisosteus oculatus.</title>
        <authorList>
            <consortium name="The Broad Institute Genome Assembly &amp; Analysis Group"/>
            <consortium name="Computational R&amp;D Group"/>
            <consortium name="and Sequencing Platform"/>
            <person name="Di Palma F."/>
            <person name="Alfoldi J."/>
            <person name="Johnson J."/>
            <person name="Berlin A."/>
            <person name="Gnerre S."/>
            <person name="Jaffe D."/>
            <person name="MacCallum I."/>
            <person name="Young S."/>
            <person name="Walker B.J."/>
            <person name="Lander E.S."/>
            <person name="Lindblad-Toh K."/>
        </authorList>
    </citation>
    <scope>NUCLEOTIDE SEQUENCE [LARGE SCALE GENOMIC DNA]</scope>
</reference>
<evidence type="ECO:0000256" key="3">
    <source>
        <dbReference type="ARBA" id="ARBA00023180"/>
    </source>
</evidence>
<dbReference type="SUPFAM" id="SSF49899">
    <property type="entry name" value="Concanavalin A-like lectins/glucanases"/>
    <property type="match status" value="2"/>
</dbReference>
<dbReference type="Ensembl" id="ENSLOCT00000017580.1">
    <property type="protein sequence ID" value="ENSLOCP00000017548.1"/>
    <property type="gene ID" value="ENSLOCG00000014254.1"/>
</dbReference>
<keyword evidence="2" id="KW-0677">Repeat</keyword>
<sequence length="2307" mass="258470">MKSPCFALCSLLPLLFLAGPSFGVSYFGASFCKIQAVQDVTSFHLSLQFQTGKRSGLLFLAGGISDYLVLELRNGRLQARLDMGSGEVAVSSALGLQLNNLMDHHVTLTLQETNLTMVIDEIFPSVVMLPGIKQDLNIDLGFYLGGKGNLERPYLEESVPQFRGCMGNVRFESNDFDLLSAEQPTCHETKEGCSSEFQGGKGEAISFISANSYYSLPIWNMVDGLTLELLMKTTIENSLCFFHLDHQSRFIGLWSVGGYLKGIADLGNGVVVLDNPYVQMDDNQWHRVKVQIHSSMFEITVDSQSIMVPLSGSESLHLTGNVYMGGLDENVKDVLRSTGMLSSFQDHLTLESFIGCMGEIKLNQQDISLQDISVSKDIHVSCEGDEYGYEYEYDFTTTAPPVKFQYVEEQHCHPTADMPEIFRNITRLLDIRSLTVPEGGQAFVNLNNIKPTLDLTALGIRQSQIVFTLQSEPLNGQMDLNVINRRTKKFTLLDVVNGKVKYIHNGMERYSDHIPFDVVAHSYSYLPECLKTPQNYILPVEIIPINDIPQLSGGDIFISEYARTLLTANLIKVVDTDTICDELKFTIVSGPSTEEGILEKAQQPGHNILEFTCKELKDENIYYVHKTGTMAELKIQVSDGSSLSQSATLRLSARQPQITLVTNTGLILSQGGASLIGIHNLAVSSTPQNGDIMYNVIEDLHFGELQIHTINGEWKQTNTFRQSDLQKGHLKYVSTDTHNYEDIMVERVKFDVQLGRIILSNNTMLIKIKPSEVTISKLIPLQIESGEQKVIKQTELEAALKGRSVDYNSLKYRLLEAPSKGTLSLFGRDLSKGDSFSQQDLWNGHLIYKVRIRRTVDTEDKFQFQVFVENQYSPVYTYPIKILADPNVPVLTNERLTVLEGGENYLTKEYLWVQTRNVTDYVYKVIHGPNHGKLIRDSPPGMPRFEGAIKVFSNEDLLLQRLIYKHDGSESNEDKFKFLILEQTTDSSTINAMLQETLSGMFSISIQSHNDHVPLRVVNRTFNVVRNGQRLLTTDDILFKDDDSDFNDTQLVYVRMGILSGNIVSAEDVSQPLYRFTQADLRDKKVLFVHHGADRERFQLQVSDGLHKTTALLEVQASEPYLHVVSNTMIEIDHGGFKTIDNTVLSAESNMDIRDTSEIRYEVTTPPKDGKITVRGEETTTFTQGDLNKGEVSYQHSDISLRSKDSFGFTVKSYHLSEDGVFKIKIFKQGYMSQPQIINNEKIYSFEEETTEIKQDNLKVEQDDILPSEMMYTIKEPPRLGHIVMLINDSESTATPSLHYIHTFSQEDINNGRILYVSTPIQGSDWFTVDVTNSFTAVEDLQINIEILPRMVPFHARNITLREGGSEALNQDILNISHPFYSTTNIDFIVEEPPQHGAIKYWEHEDNIGFFTLDEVKKGKIYYLHDGTETTSDSFNLTATAFEIQRQSLPVTITITVLPVNDEPPVVTVNGGLELRAHTSARITASELNTEDLDTPPEDLVYSIEPPTNGYVALESSLNNTIRGFTQAQINNGQVVFVHKGALSGSFSFIVTDTEHTSPKHLFSITVRQITITMEANNELIVYPGMRQPITSQILKAVTTDEAEVITYNVTRAPRLGTLITTTQSNEFKEVSSFTQAELQNGSILYQHEMPSEPFWVMQDSVEFLLSSHTAEELEHILHITITFQAPNLSQASQLWKNAGLDVLQGAATTIESSRLDASNLLASLPVSQRDSNDVVFEVRKFPEHGILFLDDLALPSESPYFLQEDVDKKELKYTHDGSEFWDDGFSFRVWLKPREKGLVGMSQTSGSIIIEESFNFSIKPKDYKPPQLVISNTFLEVVQGSTLVLTGEHLNTIDEDNKPEEIIFTVTKHPSNGLIAGTHTKSQITRFTQADINTGQVAFVSDGSLSGGFLEFTISDGKHITSSYRLNIDVLARSLTLTQAEEMQVKQGDDETLITSRVLKTTTGGPREEEVIYAITDGPKFATVTVDHQSSSRFTQQQVEEGRVRFRFVQFTSPKDSFAFVAKTKAANVSGILNVTVKPLITLPEGPFLPRASTVLVDKKILDASELANKTKSVPFFSITQQPQTARFMKLDGRGENHPLQAFTHKDVEDGRVALELFNQTEAGDQPHTDRFNFLLKANGVPPALGSLSFRTGPYNSSVTYDANLLKIPPSLMDPLTTPEWKEGDLTNSRKRPLVSTENNIWAIIIPICIIILLLIMAAVLAYYLVRRNKTGKHEVQVLSSKPKNGELNQETFRQTDPAHSIPMSNMGPTDSKDGLQSTKGSDPDPELLQYCRTTNPALKKNQYWV</sequence>
<evidence type="ECO:0000256" key="4">
    <source>
        <dbReference type="PROSITE-ProRule" id="PRU00122"/>
    </source>
</evidence>
<dbReference type="RefSeq" id="XP_015199265.1">
    <property type="nucleotide sequence ID" value="XM_015343779.2"/>
</dbReference>
<reference evidence="10" key="2">
    <citation type="submission" date="2025-08" db="UniProtKB">
        <authorList>
            <consortium name="Ensembl"/>
        </authorList>
    </citation>
    <scope>IDENTIFICATION</scope>
</reference>